<dbReference type="GO" id="GO:0008276">
    <property type="term" value="F:protein methyltransferase activity"/>
    <property type="evidence" value="ECO:0007669"/>
    <property type="project" value="InterPro"/>
</dbReference>
<comment type="similarity">
    <text evidence="1">Belongs to the methyltransferase superfamily. PrmA family.</text>
</comment>
<evidence type="ECO:0000256" key="5">
    <source>
        <dbReference type="ARBA" id="ARBA00022691"/>
    </source>
</evidence>
<evidence type="ECO:0000256" key="1">
    <source>
        <dbReference type="ARBA" id="ARBA00009741"/>
    </source>
</evidence>
<dbReference type="Pfam" id="PF06325">
    <property type="entry name" value="PrmA"/>
    <property type="match status" value="1"/>
</dbReference>
<dbReference type="AlphaFoldDB" id="A0A5A8F6Z3"/>
<protein>
    <submittedName>
        <fullName evidence="6">Methyltransferase</fullName>
    </submittedName>
</protein>
<dbReference type="InterPro" id="IPR050078">
    <property type="entry name" value="Ribosomal_L11_MeTrfase_PrmA"/>
</dbReference>
<name>A0A5A8F6Z3_9BACT</name>
<evidence type="ECO:0000256" key="4">
    <source>
        <dbReference type="ARBA" id="ARBA00022679"/>
    </source>
</evidence>
<dbReference type="Gene3D" id="3.40.50.150">
    <property type="entry name" value="Vaccinia Virus protein VP39"/>
    <property type="match status" value="1"/>
</dbReference>
<keyword evidence="7" id="KW-1185">Reference proteome</keyword>
<dbReference type="Proteomes" id="UP000322876">
    <property type="component" value="Unassembled WGS sequence"/>
</dbReference>
<gene>
    <name evidence="6" type="ORF">FHQ18_00780</name>
</gene>
<dbReference type="GO" id="GO:0032259">
    <property type="term" value="P:methylation"/>
    <property type="evidence" value="ECO:0007669"/>
    <property type="project" value="UniProtKB-KW"/>
</dbReference>
<dbReference type="CDD" id="cd02440">
    <property type="entry name" value="AdoMet_MTases"/>
    <property type="match status" value="1"/>
</dbReference>
<evidence type="ECO:0000256" key="3">
    <source>
        <dbReference type="ARBA" id="ARBA00022603"/>
    </source>
</evidence>
<dbReference type="InterPro" id="IPR004498">
    <property type="entry name" value="Ribosomal_PrmA_MeTrfase"/>
</dbReference>
<dbReference type="SUPFAM" id="SSF53335">
    <property type="entry name" value="S-adenosyl-L-methionine-dependent methyltransferases"/>
    <property type="match status" value="1"/>
</dbReference>
<reference evidence="6 7" key="1">
    <citation type="submission" date="2019-06" db="EMBL/GenBank/DDBJ databases">
        <title>Genomic insights into carbon and energy metabolism of Deferribacter autotrophicus revealed new metabolic traits in the phylum Deferribacteres.</title>
        <authorList>
            <person name="Slobodkin A.I."/>
            <person name="Slobodkina G.B."/>
            <person name="Allioux M."/>
            <person name="Alain K."/>
            <person name="Jebbar M."/>
            <person name="Shadrin V."/>
            <person name="Kublanov I.V."/>
            <person name="Toshchakov S.V."/>
            <person name="Bonch-Osmolovskaya E.A."/>
        </authorList>
    </citation>
    <scope>NUCLEOTIDE SEQUENCE [LARGE SCALE GENOMIC DNA]</scope>
    <source>
        <strain evidence="6 7">SL50</strain>
    </source>
</reference>
<dbReference type="PANTHER" id="PTHR43648:SF1">
    <property type="entry name" value="ELECTRON TRANSFER FLAVOPROTEIN BETA SUBUNIT LYSINE METHYLTRANSFERASE"/>
    <property type="match status" value="1"/>
</dbReference>
<sequence>MYKYIINAEDIDVLNQDEKLSSMVVEEYFKGNKEYIIYSEEDLINKLKKYNIRFDLQKIVDEDWSVKWKEYLKDGWLTYTTYFTHTPKQFDDRDVLYINPSMAFGTGDHPTTKIAARLLEPLVKDKVVLEVGSGSGILSILSAKKGAKKVFACDNDINTFGNFKENCRLNNVNNIYMWCGSIDSFKTSVKVDIVVANIISSVLLMIKETIFNINPEFIVFSGILVGERETFLKKVSNNYQIDRENIIDGWWGVRLKRC</sequence>
<dbReference type="OrthoDB" id="9785995at2"/>
<evidence type="ECO:0000313" key="6">
    <source>
        <dbReference type="EMBL" id="KAA0259445.1"/>
    </source>
</evidence>
<keyword evidence="5" id="KW-0949">S-adenosyl-L-methionine</keyword>
<dbReference type="EMBL" id="VFJB01000001">
    <property type="protein sequence ID" value="KAA0259445.1"/>
    <property type="molecule type" value="Genomic_DNA"/>
</dbReference>
<keyword evidence="4 6" id="KW-0808">Transferase</keyword>
<comment type="caution">
    <text evidence="6">The sequence shown here is derived from an EMBL/GenBank/DDBJ whole genome shotgun (WGS) entry which is preliminary data.</text>
</comment>
<keyword evidence="3 6" id="KW-0489">Methyltransferase</keyword>
<dbReference type="PANTHER" id="PTHR43648">
    <property type="entry name" value="ELECTRON TRANSFER FLAVOPROTEIN BETA SUBUNIT LYSINE METHYLTRANSFERASE"/>
    <property type="match status" value="1"/>
</dbReference>
<dbReference type="RefSeq" id="WP_149265265.1">
    <property type="nucleotide sequence ID" value="NZ_VFJB01000001.1"/>
</dbReference>
<evidence type="ECO:0000256" key="2">
    <source>
        <dbReference type="ARBA" id="ARBA00022490"/>
    </source>
</evidence>
<organism evidence="6 7">
    <name type="scientific">Deferribacter autotrophicus</name>
    <dbReference type="NCBI Taxonomy" id="500465"/>
    <lineage>
        <taxon>Bacteria</taxon>
        <taxon>Pseudomonadati</taxon>
        <taxon>Deferribacterota</taxon>
        <taxon>Deferribacteres</taxon>
        <taxon>Deferribacterales</taxon>
        <taxon>Deferribacteraceae</taxon>
        <taxon>Deferribacter</taxon>
    </lineage>
</organism>
<dbReference type="PIRSF" id="PIRSF000401">
    <property type="entry name" value="RPL11_MTase"/>
    <property type="match status" value="1"/>
</dbReference>
<accession>A0A5A8F6Z3</accession>
<proteinExistence type="inferred from homology"/>
<evidence type="ECO:0000313" key="7">
    <source>
        <dbReference type="Proteomes" id="UP000322876"/>
    </source>
</evidence>
<dbReference type="InterPro" id="IPR029063">
    <property type="entry name" value="SAM-dependent_MTases_sf"/>
</dbReference>
<keyword evidence="2" id="KW-0963">Cytoplasm</keyword>